<comment type="catalytic activity">
    <reaction evidence="4">
        <text>(6S)-5-formyl-5,6,7,8-tetrahydrofolate + ATP = (6R)-5,10-methenyltetrahydrofolate + ADP + phosphate</text>
        <dbReference type="Rhea" id="RHEA:10488"/>
        <dbReference type="ChEBI" id="CHEBI:30616"/>
        <dbReference type="ChEBI" id="CHEBI:43474"/>
        <dbReference type="ChEBI" id="CHEBI:57455"/>
        <dbReference type="ChEBI" id="CHEBI:57457"/>
        <dbReference type="ChEBI" id="CHEBI:456216"/>
        <dbReference type="EC" id="6.3.3.2"/>
    </reaction>
</comment>
<dbReference type="SUPFAM" id="SSF100950">
    <property type="entry name" value="NagB/RpiA/CoA transferase-like"/>
    <property type="match status" value="1"/>
</dbReference>
<evidence type="ECO:0000256" key="1">
    <source>
        <dbReference type="ARBA" id="ARBA00010638"/>
    </source>
</evidence>
<accession>A0A2A7N856</accession>
<keyword evidence="4" id="KW-0460">Magnesium</keyword>
<protein>
    <recommendedName>
        <fullName evidence="4">5-formyltetrahydrofolate cyclo-ligase</fullName>
        <ecNumber evidence="4">6.3.3.2</ecNumber>
    </recommendedName>
</protein>
<keyword evidence="2 4" id="KW-0547">Nucleotide-binding</keyword>
<sequence>MPGVSTTGSNSLGTVLVAGRNRVPNPAAGTTAVRGIDTWGVIVHTLSPSPPCHRGCVGCRSKAEIRAQVLAARREVTPEVHDAEAEALCGHLAGIVRSGQTVCAYVPIRFEPGSIALLDTLLRLGARVLLPVARDADGVPQPMQWGDYRPGGLVPARMGLQEPQQPWLPAEAVADAAVVFVPALAVDATGVRLGRGAGYYDRTLPLAKPGARLIAVVRDDELVDVLPAERHDVRMTHALTPRRGLVELNRTPGAHGE</sequence>
<dbReference type="NCBIfam" id="TIGR02727">
    <property type="entry name" value="MTHFS_bact"/>
    <property type="match status" value="1"/>
</dbReference>
<dbReference type="GO" id="GO:0035999">
    <property type="term" value="P:tetrahydrofolate interconversion"/>
    <property type="evidence" value="ECO:0007669"/>
    <property type="project" value="TreeGrafter"/>
</dbReference>
<evidence type="ECO:0000256" key="2">
    <source>
        <dbReference type="ARBA" id="ARBA00022741"/>
    </source>
</evidence>
<dbReference type="Pfam" id="PF01812">
    <property type="entry name" value="5-FTHF_cyc-lig"/>
    <property type="match status" value="1"/>
</dbReference>
<dbReference type="InterPro" id="IPR037171">
    <property type="entry name" value="NagB/RpiA_transferase-like"/>
</dbReference>
<keyword evidence="4" id="KW-0479">Metal-binding</keyword>
<dbReference type="Gene3D" id="3.40.50.10420">
    <property type="entry name" value="NagB/RpiA/CoA transferase-like"/>
    <property type="match status" value="1"/>
</dbReference>
<dbReference type="Proteomes" id="UP000220914">
    <property type="component" value="Unassembled WGS sequence"/>
</dbReference>
<dbReference type="AlphaFoldDB" id="A0A2A7N856"/>
<evidence type="ECO:0000313" key="6">
    <source>
        <dbReference type="Proteomes" id="UP000220914"/>
    </source>
</evidence>
<organism evidence="5 6">
    <name type="scientific">Mycolicibacterium agri</name>
    <name type="common">Mycobacterium agri</name>
    <dbReference type="NCBI Taxonomy" id="36811"/>
    <lineage>
        <taxon>Bacteria</taxon>
        <taxon>Bacillati</taxon>
        <taxon>Actinomycetota</taxon>
        <taxon>Actinomycetes</taxon>
        <taxon>Mycobacteriales</taxon>
        <taxon>Mycobacteriaceae</taxon>
        <taxon>Mycolicibacterium</taxon>
    </lineage>
</organism>
<dbReference type="PANTHER" id="PTHR23407">
    <property type="entry name" value="ATPASE INHIBITOR/5-FORMYLTETRAHYDROFOLATE CYCLO-LIGASE"/>
    <property type="match status" value="1"/>
</dbReference>
<dbReference type="EMBL" id="PDCP01000011">
    <property type="protein sequence ID" value="PEG40282.1"/>
    <property type="molecule type" value="Genomic_DNA"/>
</dbReference>
<dbReference type="EC" id="6.3.3.2" evidence="4"/>
<dbReference type="GO" id="GO:0030272">
    <property type="term" value="F:5-formyltetrahydrofolate cyclo-ligase activity"/>
    <property type="evidence" value="ECO:0007669"/>
    <property type="project" value="UniProtKB-EC"/>
</dbReference>
<dbReference type="GO" id="GO:0046872">
    <property type="term" value="F:metal ion binding"/>
    <property type="evidence" value="ECO:0007669"/>
    <property type="project" value="UniProtKB-KW"/>
</dbReference>
<reference evidence="5 6" key="1">
    <citation type="submission" date="2017-10" db="EMBL/GenBank/DDBJ databases">
        <title>The new phylogeny of genus Mycobacterium.</title>
        <authorList>
            <person name="Tortoli E."/>
            <person name="Trovato A."/>
            <person name="Cirillo D.M."/>
        </authorList>
    </citation>
    <scope>NUCLEOTIDE SEQUENCE [LARGE SCALE GENOMIC DNA]</scope>
    <source>
        <strain evidence="5 6">CCUG37673</strain>
    </source>
</reference>
<evidence type="ECO:0000313" key="5">
    <source>
        <dbReference type="EMBL" id="PEG40282.1"/>
    </source>
</evidence>
<comment type="similarity">
    <text evidence="1 4">Belongs to the 5-formyltetrahydrofolate cyclo-ligase family.</text>
</comment>
<comment type="cofactor">
    <cofactor evidence="4">
        <name>Mg(2+)</name>
        <dbReference type="ChEBI" id="CHEBI:18420"/>
    </cofactor>
</comment>
<keyword evidence="5" id="KW-0436">Ligase</keyword>
<comment type="caution">
    <text evidence="5">The sequence shown here is derived from an EMBL/GenBank/DDBJ whole genome shotgun (WGS) entry which is preliminary data.</text>
</comment>
<keyword evidence="3 4" id="KW-0067">ATP-binding</keyword>
<gene>
    <name evidence="5" type="ORF">CQY20_08355</name>
</gene>
<dbReference type="InterPro" id="IPR002698">
    <property type="entry name" value="FTHF_cligase"/>
</dbReference>
<dbReference type="PANTHER" id="PTHR23407:SF1">
    <property type="entry name" value="5-FORMYLTETRAHYDROFOLATE CYCLO-LIGASE"/>
    <property type="match status" value="1"/>
</dbReference>
<name>A0A2A7N856_MYCAG</name>
<evidence type="ECO:0000256" key="4">
    <source>
        <dbReference type="RuleBase" id="RU361279"/>
    </source>
</evidence>
<proteinExistence type="inferred from homology"/>
<keyword evidence="6" id="KW-1185">Reference proteome</keyword>
<dbReference type="GO" id="GO:0009396">
    <property type="term" value="P:folic acid-containing compound biosynthetic process"/>
    <property type="evidence" value="ECO:0007669"/>
    <property type="project" value="TreeGrafter"/>
</dbReference>
<dbReference type="InterPro" id="IPR024185">
    <property type="entry name" value="FTHF_cligase-like_sf"/>
</dbReference>
<dbReference type="OrthoDB" id="3242798at2"/>
<evidence type="ECO:0000256" key="3">
    <source>
        <dbReference type="ARBA" id="ARBA00022840"/>
    </source>
</evidence>
<dbReference type="GO" id="GO:0005524">
    <property type="term" value="F:ATP binding"/>
    <property type="evidence" value="ECO:0007669"/>
    <property type="project" value="UniProtKB-KW"/>
</dbReference>